<evidence type="ECO:0000256" key="4">
    <source>
        <dbReference type="ARBA" id="ARBA00023136"/>
    </source>
</evidence>
<dbReference type="InterPro" id="IPR041681">
    <property type="entry name" value="PH_9"/>
</dbReference>
<dbReference type="InterPro" id="IPR000904">
    <property type="entry name" value="Sec7_dom"/>
</dbReference>
<evidence type="ECO:0000256" key="5">
    <source>
        <dbReference type="SAM" id="MobiDB-lite"/>
    </source>
</evidence>
<dbReference type="SUPFAM" id="SSF50729">
    <property type="entry name" value="PH domain-like"/>
    <property type="match status" value="1"/>
</dbReference>
<dbReference type="SUPFAM" id="SSF48425">
    <property type="entry name" value="Sec7 domain"/>
    <property type="match status" value="1"/>
</dbReference>
<keyword evidence="8" id="KW-1185">Reference proteome</keyword>
<dbReference type="Pfam" id="PF01369">
    <property type="entry name" value="Sec7"/>
    <property type="match status" value="1"/>
</dbReference>
<name>A0AAF3J9T2_9BILA</name>
<feature type="domain" description="PH" evidence="6">
    <location>
        <begin position="426"/>
        <end position="538"/>
    </location>
</feature>
<evidence type="ECO:0000259" key="6">
    <source>
        <dbReference type="PROSITE" id="PS50003"/>
    </source>
</evidence>
<dbReference type="PANTHER" id="PTHR10663:SF376">
    <property type="entry name" value="PH AND SEC7 DOMAIN-CONTAINING PROTEIN"/>
    <property type="match status" value="1"/>
</dbReference>
<dbReference type="PROSITE" id="PS50003">
    <property type="entry name" value="PH_DOMAIN"/>
    <property type="match status" value="1"/>
</dbReference>
<dbReference type="InterPro" id="IPR001849">
    <property type="entry name" value="PH_domain"/>
</dbReference>
<dbReference type="SMART" id="SM00233">
    <property type="entry name" value="PH"/>
    <property type="match status" value="1"/>
</dbReference>
<evidence type="ECO:0000256" key="3">
    <source>
        <dbReference type="ARBA" id="ARBA00022658"/>
    </source>
</evidence>
<feature type="domain" description="SEC7" evidence="7">
    <location>
        <begin position="240"/>
        <end position="397"/>
    </location>
</feature>
<evidence type="ECO:0000313" key="9">
    <source>
        <dbReference type="WBParaSite" id="MBELARI_LOCUS5520"/>
    </source>
</evidence>
<dbReference type="FunFam" id="2.30.29.30:FF:000267">
    <property type="entry name" value="PH and SEC7 domain-containing protein 4"/>
    <property type="match status" value="1"/>
</dbReference>
<dbReference type="InterPro" id="IPR023394">
    <property type="entry name" value="Sec7_C_sf"/>
</dbReference>
<reference evidence="9" key="1">
    <citation type="submission" date="2024-02" db="UniProtKB">
        <authorList>
            <consortium name="WormBaseParasite"/>
        </authorList>
    </citation>
    <scope>IDENTIFICATION</scope>
</reference>
<dbReference type="InterPro" id="IPR011993">
    <property type="entry name" value="PH-like_dom_sf"/>
</dbReference>
<dbReference type="CDD" id="cd13295">
    <property type="entry name" value="PH_EFA6"/>
    <property type="match status" value="1"/>
</dbReference>
<dbReference type="GO" id="GO:0032012">
    <property type="term" value="P:regulation of ARF protein signal transduction"/>
    <property type="evidence" value="ECO:0007669"/>
    <property type="project" value="InterPro"/>
</dbReference>
<dbReference type="Gene3D" id="2.30.29.30">
    <property type="entry name" value="Pleckstrin-homology domain (PH domain)/Phosphotyrosine-binding domain (PTB)"/>
    <property type="match status" value="1"/>
</dbReference>
<dbReference type="AlphaFoldDB" id="A0AAF3J9T2"/>
<dbReference type="GO" id="GO:0005085">
    <property type="term" value="F:guanyl-nucleotide exchange factor activity"/>
    <property type="evidence" value="ECO:0007669"/>
    <property type="project" value="UniProtKB-KW"/>
</dbReference>
<dbReference type="PRINTS" id="PR00683">
    <property type="entry name" value="SPECTRINPH"/>
</dbReference>
<organism evidence="8 9">
    <name type="scientific">Mesorhabditis belari</name>
    <dbReference type="NCBI Taxonomy" id="2138241"/>
    <lineage>
        <taxon>Eukaryota</taxon>
        <taxon>Metazoa</taxon>
        <taxon>Ecdysozoa</taxon>
        <taxon>Nematoda</taxon>
        <taxon>Chromadorea</taxon>
        <taxon>Rhabditida</taxon>
        <taxon>Rhabditina</taxon>
        <taxon>Rhabditomorpha</taxon>
        <taxon>Rhabditoidea</taxon>
        <taxon>Rhabditidae</taxon>
        <taxon>Mesorhabditinae</taxon>
        <taxon>Mesorhabditis</taxon>
    </lineage>
</organism>
<feature type="region of interest" description="Disordered" evidence="5">
    <location>
        <begin position="77"/>
        <end position="115"/>
    </location>
</feature>
<comment type="subcellular location">
    <subcellularLocation>
        <location evidence="1">Cell membrane</location>
    </subcellularLocation>
</comment>
<dbReference type="CDD" id="cd00171">
    <property type="entry name" value="Sec7"/>
    <property type="match status" value="1"/>
</dbReference>
<dbReference type="SMART" id="SM00222">
    <property type="entry name" value="Sec7"/>
    <property type="match status" value="1"/>
</dbReference>
<dbReference type="GO" id="GO:0005543">
    <property type="term" value="F:phospholipid binding"/>
    <property type="evidence" value="ECO:0007669"/>
    <property type="project" value="InterPro"/>
</dbReference>
<dbReference type="Gene3D" id="1.10.1000.11">
    <property type="entry name" value="Arf Nucleotide-binding Site Opener,domain 2"/>
    <property type="match status" value="1"/>
</dbReference>
<evidence type="ECO:0000313" key="8">
    <source>
        <dbReference type="Proteomes" id="UP000887575"/>
    </source>
</evidence>
<dbReference type="WBParaSite" id="MBELARI_LOCUS5520">
    <property type="protein sequence ID" value="MBELARI_LOCUS5520"/>
    <property type="gene ID" value="MBELARI_LOCUS5520"/>
</dbReference>
<dbReference type="Proteomes" id="UP000887575">
    <property type="component" value="Unassembled WGS sequence"/>
</dbReference>
<evidence type="ECO:0000259" key="7">
    <source>
        <dbReference type="PROSITE" id="PS50190"/>
    </source>
</evidence>
<proteinExistence type="predicted"/>
<feature type="region of interest" description="Disordered" evidence="5">
    <location>
        <begin position="560"/>
        <end position="593"/>
    </location>
</feature>
<dbReference type="GO" id="GO:0005886">
    <property type="term" value="C:plasma membrane"/>
    <property type="evidence" value="ECO:0007669"/>
    <property type="project" value="UniProtKB-SubCell"/>
</dbReference>
<feature type="region of interest" description="Disordered" evidence="5">
    <location>
        <begin position="1"/>
        <end position="40"/>
    </location>
</feature>
<evidence type="ECO:0000256" key="1">
    <source>
        <dbReference type="ARBA" id="ARBA00004236"/>
    </source>
</evidence>
<keyword evidence="2" id="KW-1003">Cell membrane</keyword>
<accession>A0AAF3J9T2</accession>
<sequence length="673" mass="75129">MATLAQSHTPIGAPEMLDGLPTSLSGTSIKSRNSDGRSPRCEAFVMTGDKILNLTPNISPSYAKIAREQLPPQMTIAESPRFSPTDFHSVRRSRIPQRRDLFNKSQSSKEGSEEATTPIIAEEFIDIHQQQTSDQIIEDMEAKNSPVHEKPSKECVDSAMQTSICGITSTSSHPQLCQRTSSSDTYVINTDSPARESAVTVHAVNGYHHNHHRAISITPTPSTHCSPSTHRVLSFSSSSVSNDRLGQGNPATKLARHLFCLNGYTTAQVSQQLDLQNEFALLVTDQYMQLHQFQGKRIDASLREFLTRVELIGETSQRERLLQHFSRRYFECNPSLFNNSDDVHSLTCALLLLNSDLHGPNCGKKMSARDFVNNLSGTGGNYDAILLKQLYASIKQKPIVADGDVKKEASLGRALRLAEVDPESQVEYKSGWVMRKSVFDSDGNKTPFGRRGWRMWYMRLRGLALYFDRDEEVKKKSRWETFSNTILLHHAIAEPAIDYPKKQHCFRLRTANLGEYLFQTSDTSEVASWVSEINFVCACFSSRALPPAASSNSFNRPRLPALPSTASLPDQLRNHESAGSALREQLESVRQNAPPLSARGRAVHEFFYRERLLTSEIERYEKYVTILRNRLGPAVLAKLGAGSSDSTSGVHSKSDIADDVDKMSYKEALQQMG</sequence>
<feature type="compositionally biased region" description="Polar residues" evidence="5">
    <location>
        <begin position="22"/>
        <end position="31"/>
    </location>
</feature>
<evidence type="ECO:0000256" key="2">
    <source>
        <dbReference type="ARBA" id="ARBA00022475"/>
    </source>
</evidence>
<dbReference type="PROSITE" id="PS50190">
    <property type="entry name" value="SEC7"/>
    <property type="match status" value="1"/>
</dbReference>
<dbReference type="Pfam" id="PF15410">
    <property type="entry name" value="PH_9"/>
    <property type="match status" value="1"/>
</dbReference>
<keyword evidence="3" id="KW-0344">Guanine-nucleotide releasing factor</keyword>
<dbReference type="InterPro" id="IPR001605">
    <property type="entry name" value="PH_dom-spectrin-type"/>
</dbReference>
<dbReference type="InterPro" id="IPR035999">
    <property type="entry name" value="Sec7_dom_sf"/>
</dbReference>
<dbReference type="PANTHER" id="PTHR10663">
    <property type="entry name" value="GUANYL-NUCLEOTIDE EXCHANGE FACTOR"/>
    <property type="match status" value="1"/>
</dbReference>
<protein>
    <submittedName>
        <fullName evidence="9">Uncharacterized protein</fullName>
    </submittedName>
</protein>
<keyword evidence="4" id="KW-0472">Membrane</keyword>